<comment type="caution">
    <text evidence="2">The sequence shown here is derived from an EMBL/GenBank/DDBJ whole genome shotgun (WGS) entry which is preliminary data.</text>
</comment>
<keyword evidence="3" id="KW-1185">Reference proteome</keyword>
<reference evidence="2 3" key="1">
    <citation type="submission" date="2019-09" db="EMBL/GenBank/DDBJ databases">
        <title>Whole genome sequences of isolates from the Mars Exploration Rovers.</title>
        <authorList>
            <person name="Seuylemezian A."/>
            <person name="Vaishampayan P."/>
        </authorList>
    </citation>
    <scope>NUCLEOTIDE SEQUENCE [LARGE SCALE GENOMIC DNA]</scope>
    <source>
        <strain evidence="2 3">MER_TA_151</strain>
    </source>
</reference>
<organism evidence="2 3">
    <name type="scientific">Niallia endozanthoxylica</name>
    <dbReference type="NCBI Taxonomy" id="2036016"/>
    <lineage>
        <taxon>Bacteria</taxon>
        <taxon>Bacillati</taxon>
        <taxon>Bacillota</taxon>
        <taxon>Bacilli</taxon>
        <taxon>Bacillales</taxon>
        <taxon>Bacillaceae</taxon>
        <taxon>Niallia</taxon>
    </lineage>
</organism>
<dbReference type="RefSeq" id="WP_150438206.1">
    <property type="nucleotide sequence ID" value="NZ_VYKL01000005.1"/>
</dbReference>
<evidence type="ECO:0008006" key="4">
    <source>
        <dbReference type="Google" id="ProtNLM"/>
    </source>
</evidence>
<dbReference type="OrthoDB" id="2942102at2"/>
<dbReference type="EMBL" id="VYKL01000005">
    <property type="protein sequence ID" value="KAA9031121.1"/>
    <property type="molecule type" value="Genomic_DNA"/>
</dbReference>
<evidence type="ECO:0000313" key="3">
    <source>
        <dbReference type="Proteomes" id="UP000326671"/>
    </source>
</evidence>
<sequence>MKEFNRLVTEQMKTMDRLLFLQSELERCQEIEEQLKEIQLGTRLESVQSDIKKMEEELKEIQRIFEQQTEEVIRSYQEINVTAG</sequence>
<evidence type="ECO:0000313" key="2">
    <source>
        <dbReference type="EMBL" id="KAA9031121.1"/>
    </source>
</evidence>
<dbReference type="AlphaFoldDB" id="A0A5J5I663"/>
<dbReference type="InterPro" id="IPR025572">
    <property type="entry name" value="YgaB"/>
</dbReference>
<gene>
    <name evidence="2" type="ORF">F4V44_01425</name>
</gene>
<keyword evidence="1" id="KW-0175">Coiled coil</keyword>
<name>A0A5J5I663_9BACI</name>
<dbReference type="Pfam" id="PF14182">
    <property type="entry name" value="YgaB"/>
    <property type="match status" value="1"/>
</dbReference>
<feature type="coiled-coil region" evidence="1">
    <location>
        <begin position="21"/>
        <end position="71"/>
    </location>
</feature>
<proteinExistence type="predicted"/>
<evidence type="ECO:0000256" key="1">
    <source>
        <dbReference type="SAM" id="Coils"/>
    </source>
</evidence>
<protein>
    <recommendedName>
        <fullName evidence="4">YgaB-like protein</fullName>
    </recommendedName>
</protein>
<accession>A0A5J5I663</accession>
<dbReference type="Proteomes" id="UP000326671">
    <property type="component" value="Unassembled WGS sequence"/>
</dbReference>